<dbReference type="EMBL" id="AFHG01000028">
    <property type="protein sequence ID" value="EGK73489.1"/>
    <property type="molecule type" value="Genomic_DNA"/>
</dbReference>
<dbReference type="PRINTS" id="PR00313">
    <property type="entry name" value="CABNDNGRPT"/>
</dbReference>
<dbReference type="InterPro" id="IPR018511">
    <property type="entry name" value="Hemolysin-typ_Ca-bd_CS"/>
</dbReference>
<dbReference type="Gene3D" id="2.150.10.10">
    <property type="entry name" value="Serralysin-like metalloprotease, C-terminal"/>
    <property type="match status" value="3"/>
</dbReference>
<dbReference type="InterPro" id="IPR050557">
    <property type="entry name" value="RTX_toxin/Mannuronan_C5-epim"/>
</dbReference>
<evidence type="ECO:0000256" key="2">
    <source>
        <dbReference type="ARBA" id="ARBA00022525"/>
    </source>
</evidence>
<comment type="subcellular location">
    <subcellularLocation>
        <location evidence="1">Secreted</location>
    </subcellularLocation>
</comment>
<dbReference type="STRING" id="1000565.METUNv1_00116"/>
<proteinExistence type="predicted"/>
<accession>F5R7N5</accession>
<dbReference type="PROSITE" id="PS00330">
    <property type="entry name" value="HEMOLYSIN_CALCIUM"/>
    <property type="match status" value="5"/>
</dbReference>
<dbReference type="eggNOG" id="COG2931">
    <property type="taxonomic scope" value="Bacteria"/>
</dbReference>
<dbReference type="RefSeq" id="WP_008057778.1">
    <property type="nucleotide sequence ID" value="NZ_AFHG01000028.1"/>
</dbReference>
<dbReference type="Pfam" id="PF00353">
    <property type="entry name" value="HemolysinCabind"/>
    <property type="match status" value="5"/>
</dbReference>
<dbReference type="InterPro" id="IPR001343">
    <property type="entry name" value="Hemolysn_Ca-bd"/>
</dbReference>
<keyword evidence="2" id="KW-0964">Secreted</keyword>
<evidence type="ECO:0000313" key="3">
    <source>
        <dbReference type="EMBL" id="EGK73489.1"/>
    </source>
</evidence>
<dbReference type="AlphaFoldDB" id="F5R7N5"/>
<name>F5R7N5_METUF</name>
<organism evidence="3 4">
    <name type="scientific">Methyloversatilis universalis (strain ATCC BAA-1314 / DSM 25237 / JCM 13912 / CCUG 52030 / FAM5)</name>
    <dbReference type="NCBI Taxonomy" id="1000565"/>
    <lineage>
        <taxon>Bacteria</taxon>
        <taxon>Pseudomonadati</taxon>
        <taxon>Pseudomonadota</taxon>
        <taxon>Betaproteobacteria</taxon>
        <taxon>Nitrosomonadales</taxon>
        <taxon>Sterolibacteriaceae</taxon>
        <taxon>Methyloversatilis</taxon>
    </lineage>
</organism>
<evidence type="ECO:0000313" key="4">
    <source>
        <dbReference type="Proteomes" id="UP000005019"/>
    </source>
</evidence>
<sequence length="537" mass="55639">MSDQYKFVIENGAVTRVYEVARNGRLELERMDANETWTYNALTHQVTKVETSRGITETKVFADADGDGFFSRISETYARAAGSGPAISTGQYQFTVVGSDVTAVFELERGVLRQKSIDANEQYSVVNGQVVKTEVENGRVETTVFADLDGDGFYAKVSETYGPATGGPIQSGGVYRDNFYGTSGDDAFFGDAGNDYLSGGQGDDRLYGGLGNDRVIGDDGNDHLEGLEGNDVVEGGAGNDDLYGGLGNDALFGGDGDDLLFGGAGNDRLVGGAGNDRIEGQDGNDVIDGGAGDDTIYDGNGNDKVTGGDGNDVLYSGYGKDAVYGGNGDDVIVDVGVSKDVYDGGAGIDTVDYSAAVSAVSVNLLKNVAAGADIGKDELKNIENAIGGSGNDVLVGGRGSNVLDGGLGNDVLNGGLGNDRLIGGVGADDLYGGRGADTFAFESFDDLGLGAGRDQIFDFSRLSLDRIDLSAIDANGNALDGDQAFTFLTDVPLAGDQTGTAWFSNGSLYLSSDADVDAEFQIELVGVTTLSETDMVL</sequence>
<dbReference type="GO" id="GO:0005576">
    <property type="term" value="C:extracellular region"/>
    <property type="evidence" value="ECO:0007669"/>
    <property type="project" value="UniProtKB-SubCell"/>
</dbReference>
<keyword evidence="4" id="KW-1185">Reference proteome</keyword>
<dbReference type="OrthoDB" id="8549001at2"/>
<comment type="caution">
    <text evidence="3">The sequence shown here is derived from an EMBL/GenBank/DDBJ whole genome shotgun (WGS) entry which is preliminary data.</text>
</comment>
<protein>
    <submittedName>
        <fullName evidence="3">Uncharacterized protein</fullName>
    </submittedName>
</protein>
<dbReference type="SUPFAM" id="SSF51120">
    <property type="entry name" value="beta-Roll"/>
    <property type="match status" value="2"/>
</dbReference>
<dbReference type="GO" id="GO:0005509">
    <property type="term" value="F:calcium ion binding"/>
    <property type="evidence" value="ECO:0007669"/>
    <property type="project" value="InterPro"/>
</dbReference>
<dbReference type="Proteomes" id="UP000005019">
    <property type="component" value="Unassembled WGS sequence"/>
</dbReference>
<dbReference type="PANTHER" id="PTHR38340">
    <property type="entry name" value="S-LAYER PROTEIN"/>
    <property type="match status" value="1"/>
</dbReference>
<dbReference type="PANTHER" id="PTHR38340:SF1">
    <property type="entry name" value="S-LAYER PROTEIN"/>
    <property type="match status" value="1"/>
</dbReference>
<gene>
    <name evidence="3" type="ORF">METUNv1_00116</name>
</gene>
<dbReference type="InterPro" id="IPR011049">
    <property type="entry name" value="Serralysin-like_metalloprot_C"/>
</dbReference>
<reference evidence="3 4" key="1">
    <citation type="journal article" date="2011" name="J. Bacteriol.">
        <title>Genome sequence of Methyloversatilis universalis FAM5T, a methylotrophic representative of the order Rhodocyclales.</title>
        <authorList>
            <person name="Kittichotirat W."/>
            <person name="Good N.M."/>
            <person name="Hall R."/>
            <person name="Bringel F."/>
            <person name="Lajus A."/>
            <person name="Medigue C."/>
            <person name="Smalley N.E."/>
            <person name="Beck D."/>
            <person name="Bumgarner R."/>
            <person name="Vuilleumier S."/>
            <person name="Kalyuzhnaya M.G."/>
        </authorList>
    </citation>
    <scope>NUCLEOTIDE SEQUENCE [LARGE SCALE GENOMIC DNA]</scope>
    <source>
        <strain evidence="4">ATCC BAA-1314 / JCM 13912 / FAM5</strain>
    </source>
</reference>
<evidence type="ECO:0000256" key="1">
    <source>
        <dbReference type="ARBA" id="ARBA00004613"/>
    </source>
</evidence>